<evidence type="ECO:0000256" key="1">
    <source>
        <dbReference type="SAM" id="MobiDB-lite"/>
    </source>
</evidence>
<feature type="region of interest" description="Disordered" evidence="1">
    <location>
        <begin position="152"/>
        <end position="186"/>
    </location>
</feature>
<feature type="compositionally biased region" description="Low complexity" evidence="1">
    <location>
        <begin position="289"/>
        <end position="300"/>
    </location>
</feature>
<feature type="region of interest" description="Disordered" evidence="1">
    <location>
        <begin position="204"/>
        <end position="272"/>
    </location>
</feature>
<feature type="region of interest" description="Disordered" evidence="1">
    <location>
        <begin position="657"/>
        <end position="677"/>
    </location>
</feature>
<feature type="region of interest" description="Disordered" evidence="1">
    <location>
        <begin position="284"/>
        <end position="306"/>
    </location>
</feature>
<dbReference type="AlphaFoldDB" id="A0AA39UCW0"/>
<protein>
    <submittedName>
        <fullName evidence="2">Uncharacterized protein</fullName>
    </submittedName>
</protein>
<keyword evidence="3" id="KW-1185">Reference proteome</keyword>
<reference evidence="2" key="1">
    <citation type="submission" date="2023-06" db="EMBL/GenBank/DDBJ databases">
        <authorList>
            <consortium name="Lawrence Berkeley National Laboratory"/>
            <person name="Ahrendt S."/>
            <person name="Sahu N."/>
            <person name="Indic B."/>
            <person name="Wong-Bajracharya J."/>
            <person name="Merenyi Z."/>
            <person name="Ke H.-M."/>
            <person name="Monk M."/>
            <person name="Kocsube S."/>
            <person name="Drula E."/>
            <person name="Lipzen A."/>
            <person name="Balint B."/>
            <person name="Henrissat B."/>
            <person name="Andreopoulos B."/>
            <person name="Martin F.M."/>
            <person name="Harder C.B."/>
            <person name="Rigling D."/>
            <person name="Ford K.L."/>
            <person name="Foster G.D."/>
            <person name="Pangilinan J."/>
            <person name="Papanicolaou A."/>
            <person name="Barry K."/>
            <person name="LaButti K."/>
            <person name="Viragh M."/>
            <person name="Koriabine M."/>
            <person name="Yan M."/>
            <person name="Riley R."/>
            <person name="Champramary S."/>
            <person name="Plett K.L."/>
            <person name="Tsai I.J."/>
            <person name="Slot J."/>
            <person name="Sipos G."/>
            <person name="Plett J."/>
            <person name="Nagy L.G."/>
            <person name="Grigoriev I.V."/>
        </authorList>
    </citation>
    <scope>NUCLEOTIDE SEQUENCE</scope>
    <source>
        <strain evidence="2">ICMP 16352</strain>
    </source>
</reference>
<evidence type="ECO:0000313" key="3">
    <source>
        <dbReference type="Proteomes" id="UP001175227"/>
    </source>
</evidence>
<sequence length="677" mass="72936">MSTMQLVPTLDAPLDDICYNLAQARTVTAQYLEVTARNAAPTGELIRVVTQAHVYLDAHIDILQDFKFSNSVYGLALCSQVYVIASHIPMDLCHPIWKKWYLTDAEALCHEAHSLFLSLAPLFNSVLSPGCIPETDLWPFRTLDLPPPRCPTATPSPKKPVVVPRKPTPPTPKWPRPRMIHTPEPPKELTFSAPGRKLLSVLLPPAGSGLSGPTTHKRLHDQKVVTDTPVPVSHIRAEPVAVHVSRKTDPSKLGGPGSVSRPKPRNTFRKSPAPNAFKLLHAAKKPQFSSSSESDVPPSSDDGDALATQKEPLFFPSDSDAISDAFLPPISKRTRVESPAPEEPTFSPPRAYHPLTGELLPSLRFTPLSAPSVPAPPLPVEGLSMRAKGKQRATSLVSPRTLPAPGLAAKGVKQKPVPVPSTPLAASAVAATVASPSNVQGRHIDQTIYVRAFHPNVDVHFHEPPSRDALARLKMSALPTAPPSLTKPVSQLRGGRKHIYWCHSDANPYFIRPPTLNWPCFNCTLTGFPDECIFEGDIGEERCTKCKANHHGPCSAHWDANQLHNTATLLNPLMLSGDGAIAQGLARVEGINTQLELLGQVVNNLRADREVVISELADGFDAIASREHGTDIIDAYASVSGFLKSFIVRVGTSGVGSNGTGESGDGKNVVESVGDTV</sequence>
<comment type="caution">
    <text evidence="2">The sequence shown here is derived from an EMBL/GenBank/DDBJ whole genome shotgun (WGS) entry which is preliminary data.</text>
</comment>
<dbReference type="EMBL" id="JAUEPR010000016">
    <property type="protein sequence ID" value="KAK0477659.1"/>
    <property type="molecule type" value="Genomic_DNA"/>
</dbReference>
<name>A0AA39UCW0_9AGAR</name>
<feature type="compositionally biased region" description="Low complexity" evidence="1">
    <location>
        <begin position="152"/>
        <end position="165"/>
    </location>
</feature>
<proteinExistence type="predicted"/>
<organism evidence="2 3">
    <name type="scientific">Armillaria novae-zelandiae</name>
    <dbReference type="NCBI Taxonomy" id="153914"/>
    <lineage>
        <taxon>Eukaryota</taxon>
        <taxon>Fungi</taxon>
        <taxon>Dikarya</taxon>
        <taxon>Basidiomycota</taxon>
        <taxon>Agaricomycotina</taxon>
        <taxon>Agaricomycetes</taxon>
        <taxon>Agaricomycetidae</taxon>
        <taxon>Agaricales</taxon>
        <taxon>Marasmiineae</taxon>
        <taxon>Physalacriaceae</taxon>
        <taxon>Armillaria</taxon>
    </lineage>
</organism>
<evidence type="ECO:0000313" key="2">
    <source>
        <dbReference type="EMBL" id="KAK0477659.1"/>
    </source>
</evidence>
<feature type="region of interest" description="Disordered" evidence="1">
    <location>
        <begin position="332"/>
        <end position="352"/>
    </location>
</feature>
<dbReference type="Proteomes" id="UP001175227">
    <property type="component" value="Unassembled WGS sequence"/>
</dbReference>
<gene>
    <name evidence="2" type="ORF">IW261DRAFT_1565996</name>
</gene>
<accession>A0AA39UCW0</accession>